<comment type="similarity">
    <text evidence="1">Belongs to the HupF/HypC family.</text>
</comment>
<sequence length="78" mass="8233">MCLAIPAEIIAIEDEMATVKVGGAVRKASLTLLPEAASIGDYVIVHAGFALHKVDPKEAEESLRLLRELAAHAADVPD</sequence>
<comment type="caution">
    <text evidence="2">The sequence shown here is derived from an EMBL/GenBank/DDBJ whole genome shotgun (WGS) entry which is preliminary data.</text>
</comment>
<dbReference type="EMBL" id="DSTK01000039">
    <property type="protein sequence ID" value="HFK98232.1"/>
    <property type="molecule type" value="Genomic_DNA"/>
</dbReference>
<dbReference type="PANTHER" id="PTHR35177">
    <property type="entry name" value="HYDROGENASE MATURATION FACTOR HYBG"/>
    <property type="match status" value="1"/>
</dbReference>
<accession>A0A832A5X3</accession>
<dbReference type="PRINTS" id="PR00445">
    <property type="entry name" value="HUPFHYPC"/>
</dbReference>
<evidence type="ECO:0000313" key="2">
    <source>
        <dbReference type="EMBL" id="HFK98232.1"/>
    </source>
</evidence>
<gene>
    <name evidence="2" type="ORF">ENS06_13050</name>
</gene>
<dbReference type="PANTHER" id="PTHR35177:SF2">
    <property type="entry name" value="HYDROGENASE MATURATION FACTOR HYBG"/>
    <property type="match status" value="1"/>
</dbReference>
<dbReference type="GO" id="GO:1902670">
    <property type="term" value="F:carbon dioxide binding"/>
    <property type="evidence" value="ECO:0007669"/>
    <property type="project" value="TreeGrafter"/>
</dbReference>
<dbReference type="SUPFAM" id="SSF159127">
    <property type="entry name" value="HupF/HypC-like"/>
    <property type="match status" value="1"/>
</dbReference>
<reference evidence="2" key="1">
    <citation type="journal article" date="2020" name="mSystems">
        <title>Genome- and Community-Level Interaction Insights into Carbon Utilization and Element Cycling Functions of Hydrothermarchaeota in Hydrothermal Sediment.</title>
        <authorList>
            <person name="Zhou Z."/>
            <person name="Liu Y."/>
            <person name="Xu W."/>
            <person name="Pan J."/>
            <person name="Luo Z.H."/>
            <person name="Li M."/>
        </authorList>
    </citation>
    <scope>NUCLEOTIDE SEQUENCE [LARGE SCALE GENOMIC DNA]</scope>
    <source>
        <strain evidence="2">SpSt-456</strain>
    </source>
</reference>
<dbReference type="GO" id="GO:0005506">
    <property type="term" value="F:iron ion binding"/>
    <property type="evidence" value="ECO:0007669"/>
    <property type="project" value="TreeGrafter"/>
</dbReference>
<dbReference type="GO" id="GO:0051604">
    <property type="term" value="P:protein maturation"/>
    <property type="evidence" value="ECO:0007669"/>
    <property type="project" value="TreeGrafter"/>
</dbReference>
<proteinExistence type="inferred from homology"/>
<dbReference type="NCBIfam" id="TIGR00074">
    <property type="entry name" value="hypC_hupF"/>
    <property type="match status" value="1"/>
</dbReference>
<name>A0A832A5X3_9BACT</name>
<dbReference type="Pfam" id="PF01455">
    <property type="entry name" value="HupF_HypC"/>
    <property type="match status" value="1"/>
</dbReference>
<dbReference type="InterPro" id="IPR001109">
    <property type="entry name" value="Hydrogenase_HupF/HypC"/>
</dbReference>
<dbReference type="Gene3D" id="2.30.30.140">
    <property type="match status" value="1"/>
</dbReference>
<evidence type="ECO:0000256" key="1">
    <source>
        <dbReference type="ARBA" id="ARBA00006018"/>
    </source>
</evidence>
<organism evidence="2">
    <name type="scientific">Desulfacinum infernum</name>
    <dbReference type="NCBI Taxonomy" id="35837"/>
    <lineage>
        <taxon>Bacteria</taxon>
        <taxon>Pseudomonadati</taxon>
        <taxon>Thermodesulfobacteriota</taxon>
        <taxon>Syntrophobacteria</taxon>
        <taxon>Syntrophobacterales</taxon>
        <taxon>Syntrophobacteraceae</taxon>
        <taxon>Desulfacinum</taxon>
    </lineage>
</organism>
<dbReference type="FunFam" id="2.30.30.140:FF:000022">
    <property type="entry name" value="Hydrogenase assembly chaperone HybG"/>
    <property type="match status" value="1"/>
</dbReference>
<protein>
    <submittedName>
        <fullName evidence="2">HypC/HybG/HupF family hydrogenase formation chaperone</fullName>
    </submittedName>
</protein>
<dbReference type="AlphaFoldDB" id="A0A832A5X3"/>